<gene>
    <name evidence="1" type="ORF">PsorP6_009038</name>
</gene>
<evidence type="ECO:0000313" key="2">
    <source>
        <dbReference type="Proteomes" id="UP001163321"/>
    </source>
</evidence>
<organism evidence="1 2">
    <name type="scientific">Peronosclerospora sorghi</name>
    <dbReference type="NCBI Taxonomy" id="230839"/>
    <lineage>
        <taxon>Eukaryota</taxon>
        <taxon>Sar</taxon>
        <taxon>Stramenopiles</taxon>
        <taxon>Oomycota</taxon>
        <taxon>Peronosporomycetes</taxon>
        <taxon>Peronosporales</taxon>
        <taxon>Peronosporaceae</taxon>
        <taxon>Peronosclerospora</taxon>
    </lineage>
</organism>
<keyword evidence="2" id="KW-1185">Reference proteome</keyword>
<proteinExistence type="predicted"/>
<sequence>MEEGTRSIDAHSVREVQYEKLVVDYTSSEEDSARKNETATNSPPNGESAQTAGKQTRTQTQMVGKPSRTRKHIIFEHCNLDAIHAKRVTIMDKDATFVENFKILLY</sequence>
<evidence type="ECO:0000313" key="1">
    <source>
        <dbReference type="EMBL" id="KAI9911318.1"/>
    </source>
</evidence>
<dbReference type="EMBL" id="CM047584">
    <property type="protein sequence ID" value="KAI9911318.1"/>
    <property type="molecule type" value="Genomic_DNA"/>
</dbReference>
<protein>
    <submittedName>
        <fullName evidence="1">Uncharacterized protein</fullName>
    </submittedName>
</protein>
<accession>A0ACC0VXR1</accession>
<name>A0ACC0VXR1_9STRA</name>
<comment type="caution">
    <text evidence="1">The sequence shown here is derived from an EMBL/GenBank/DDBJ whole genome shotgun (WGS) entry which is preliminary data.</text>
</comment>
<reference evidence="1 2" key="1">
    <citation type="journal article" date="2022" name="bioRxiv">
        <title>The genome of the oomycete Peronosclerospora sorghi, a cosmopolitan pathogen of maize and sorghum, is inflated with dispersed pseudogenes.</title>
        <authorList>
            <person name="Fletcher K."/>
            <person name="Martin F."/>
            <person name="Isakeit T."/>
            <person name="Cavanaugh K."/>
            <person name="Magill C."/>
            <person name="Michelmore R."/>
        </authorList>
    </citation>
    <scope>NUCLEOTIDE SEQUENCE [LARGE SCALE GENOMIC DNA]</scope>
    <source>
        <strain evidence="1">P6</strain>
    </source>
</reference>
<dbReference type="Proteomes" id="UP001163321">
    <property type="component" value="Chromosome 5"/>
</dbReference>